<evidence type="ECO:0000259" key="9">
    <source>
        <dbReference type="SMART" id="SM00848"/>
    </source>
</evidence>
<gene>
    <name evidence="10" type="ORF">Zmor_027611</name>
</gene>
<dbReference type="InterPro" id="IPR025660">
    <property type="entry name" value="Pept_his_AS"/>
</dbReference>
<proteinExistence type="inferred from homology"/>
<dbReference type="PRINTS" id="PR00705">
    <property type="entry name" value="PAPAIN"/>
</dbReference>
<accession>A0AA38M2R4</accession>
<protein>
    <recommendedName>
        <fullName evidence="12">Cathepsin L</fullName>
    </recommendedName>
</protein>
<evidence type="ECO:0000256" key="2">
    <source>
        <dbReference type="ARBA" id="ARBA00022670"/>
    </source>
</evidence>
<dbReference type="CDD" id="cd02248">
    <property type="entry name" value="Peptidase_C1A"/>
    <property type="match status" value="1"/>
</dbReference>
<keyword evidence="7" id="KW-0732">Signal</keyword>
<sequence length="334" mass="36959">MKFQILLAICVVGNQAVSFSKLVQEQWATYKLTYNKQYQSEIEERFRMKIFMENSHQIAQHNKLYAQGLVTYEMGINKYSDMLHQEFIQIMNGFNGTAMRGSEKKDRLTFIPPANVELPTDVDWRTQGAVTGVKDQGACGSCWAFSATGSLEGQTFRSTGKLVSLSEQNLVDCSQKFGNKGCQGGLMDFAFRYIAVNGGIDTEASYPYTATEGQCQYNPTNRGATDRGSVILPPDDESRLQSAVATVGPISVAIDASKPSFMHYKSGVYYEPTCSSRVLDHGVLIVGYGTDNGQDYWLVKNSWGNTWGDAGYIKMARNRNNNCGIASLASYPVV</sequence>
<dbReference type="FunFam" id="3.90.70.10:FF:000006">
    <property type="entry name" value="Cathepsin S"/>
    <property type="match status" value="1"/>
</dbReference>
<evidence type="ECO:0000256" key="1">
    <source>
        <dbReference type="ARBA" id="ARBA00008455"/>
    </source>
</evidence>
<dbReference type="Proteomes" id="UP001168821">
    <property type="component" value="Unassembled WGS sequence"/>
</dbReference>
<evidence type="ECO:0000256" key="5">
    <source>
        <dbReference type="ARBA" id="ARBA00023145"/>
    </source>
</evidence>
<dbReference type="InterPro" id="IPR013128">
    <property type="entry name" value="Peptidase_C1A"/>
</dbReference>
<keyword evidence="6" id="KW-1015">Disulfide bond</keyword>
<feature type="domain" description="Cathepsin propeptide inhibitor" evidence="9">
    <location>
        <begin position="27"/>
        <end position="87"/>
    </location>
</feature>
<evidence type="ECO:0000256" key="6">
    <source>
        <dbReference type="ARBA" id="ARBA00023157"/>
    </source>
</evidence>
<dbReference type="Pfam" id="PF00112">
    <property type="entry name" value="Peptidase_C1"/>
    <property type="match status" value="1"/>
</dbReference>
<keyword evidence="2" id="KW-0645">Protease</keyword>
<dbReference type="PROSITE" id="PS00139">
    <property type="entry name" value="THIOL_PROTEASE_CYS"/>
    <property type="match status" value="1"/>
</dbReference>
<dbReference type="SMART" id="SM00645">
    <property type="entry name" value="Pept_C1"/>
    <property type="match status" value="1"/>
</dbReference>
<dbReference type="Pfam" id="PF08246">
    <property type="entry name" value="Inhibitor_I29"/>
    <property type="match status" value="1"/>
</dbReference>
<evidence type="ECO:0000313" key="11">
    <source>
        <dbReference type="Proteomes" id="UP001168821"/>
    </source>
</evidence>
<feature type="signal peptide" evidence="7">
    <location>
        <begin position="1"/>
        <end position="16"/>
    </location>
</feature>
<evidence type="ECO:0008006" key="12">
    <source>
        <dbReference type="Google" id="ProtNLM"/>
    </source>
</evidence>
<keyword evidence="3" id="KW-0378">Hydrolase</keyword>
<dbReference type="EMBL" id="JALNTZ010000009">
    <property type="protein sequence ID" value="KAJ3641091.1"/>
    <property type="molecule type" value="Genomic_DNA"/>
</dbReference>
<evidence type="ECO:0000313" key="10">
    <source>
        <dbReference type="EMBL" id="KAJ3641091.1"/>
    </source>
</evidence>
<dbReference type="PROSITE" id="PS00639">
    <property type="entry name" value="THIOL_PROTEASE_HIS"/>
    <property type="match status" value="1"/>
</dbReference>
<dbReference type="InterPro" id="IPR000169">
    <property type="entry name" value="Pept_cys_AS"/>
</dbReference>
<dbReference type="GO" id="GO:0006508">
    <property type="term" value="P:proteolysis"/>
    <property type="evidence" value="ECO:0007669"/>
    <property type="project" value="UniProtKB-KW"/>
</dbReference>
<feature type="domain" description="Peptidase C1A papain C-terminal" evidence="8">
    <location>
        <begin position="118"/>
        <end position="333"/>
    </location>
</feature>
<dbReference type="GO" id="GO:0008234">
    <property type="term" value="F:cysteine-type peptidase activity"/>
    <property type="evidence" value="ECO:0007669"/>
    <property type="project" value="UniProtKB-KW"/>
</dbReference>
<dbReference type="PROSITE" id="PS00640">
    <property type="entry name" value="THIOL_PROTEASE_ASN"/>
    <property type="match status" value="1"/>
</dbReference>
<keyword evidence="5" id="KW-0865">Zymogen</keyword>
<organism evidence="10 11">
    <name type="scientific">Zophobas morio</name>
    <dbReference type="NCBI Taxonomy" id="2755281"/>
    <lineage>
        <taxon>Eukaryota</taxon>
        <taxon>Metazoa</taxon>
        <taxon>Ecdysozoa</taxon>
        <taxon>Arthropoda</taxon>
        <taxon>Hexapoda</taxon>
        <taxon>Insecta</taxon>
        <taxon>Pterygota</taxon>
        <taxon>Neoptera</taxon>
        <taxon>Endopterygota</taxon>
        <taxon>Coleoptera</taxon>
        <taxon>Polyphaga</taxon>
        <taxon>Cucujiformia</taxon>
        <taxon>Tenebrionidae</taxon>
        <taxon>Zophobas</taxon>
    </lineage>
</organism>
<comment type="caution">
    <text evidence="10">The sequence shown here is derived from an EMBL/GenBank/DDBJ whole genome shotgun (WGS) entry which is preliminary data.</text>
</comment>
<keyword evidence="4" id="KW-0788">Thiol protease</keyword>
<dbReference type="InterPro" id="IPR000668">
    <property type="entry name" value="Peptidase_C1A_C"/>
</dbReference>
<evidence type="ECO:0000256" key="3">
    <source>
        <dbReference type="ARBA" id="ARBA00022801"/>
    </source>
</evidence>
<name>A0AA38M2R4_9CUCU</name>
<evidence type="ECO:0000256" key="7">
    <source>
        <dbReference type="SAM" id="SignalP"/>
    </source>
</evidence>
<dbReference type="InterPro" id="IPR038765">
    <property type="entry name" value="Papain-like_cys_pep_sf"/>
</dbReference>
<dbReference type="SMART" id="SM00848">
    <property type="entry name" value="Inhibitor_I29"/>
    <property type="match status" value="1"/>
</dbReference>
<evidence type="ECO:0000259" key="8">
    <source>
        <dbReference type="SMART" id="SM00645"/>
    </source>
</evidence>
<dbReference type="InterPro" id="IPR025661">
    <property type="entry name" value="Pept_asp_AS"/>
</dbReference>
<dbReference type="Gene3D" id="3.90.70.10">
    <property type="entry name" value="Cysteine proteinases"/>
    <property type="match status" value="1"/>
</dbReference>
<dbReference type="InterPro" id="IPR039417">
    <property type="entry name" value="Peptidase_C1A_papain-like"/>
</dbReference>
<evidence type="ECO:0000256" key="4">
    <source>
        <dbReference type="ARBA" id="ARBA00022807"/>
    </source>
</evidence>
<dbReference type="SUPFAM" id="SSF54001">
    <property type="entry name" value="Cysteine proteinases"/>
    <property type="match status" value="1"/>
</dbReference>
<comment type="similarity">
    <text evidence="1">Belongs to the peptidase C1 family.</text>
</comment>
<dbReference type="InterPro" id="IPR013201">
    <property type="entry name" value="Prot_inhib_I29"/>
</dbReference>
<dbReference type="PANTHER" id="PTHR12411">
    <property type="entry name" value="CYSTEINE PROTEASE FAMILY C1-RELATED"/>
    <property type="match status" value="1"/>
</dbReference>
<dbReference type="AlphaFoldDB" id="A0AA38M2R4"/>
<keyword evidence="11" id="KW-1185">Reference proteome</keyword>
<reference evidence="10" key="1">
    <citation type="journal article" date="2023" name="G3 (Bethesda)">
        <title>Whole genome assemblies of Zophobas morio and Tenebrio molitor.</title>
        <authorList>
            <person name="Kaur S."/>
            <person name="Stinson S.A."/>
            <person name="diCenzo G.C."/>
        </authorList>
    </citation>
    <scope>NUCLEOTIDE SEQUENCE</scope>
    <source>
        <strain evidence="10">QUZm001</strain>
    </source>
</reference>
<feature type="chain" id="PRO_5041244206" description="Cathepsin L" evidence="7">
    <location>
        <begin position="17"/>
        <end position="334"/>
    </location>
</feature>